<dbReference type="GO" id="GO:0008443">
    <property type="term" value="F:phosphofructokinase activity"/>
    <property type="evidence" value="ECO:0007669"/>
    <property type="project" value="TreeGrafter"/>
</dbReference>
<dbReference type="GO" id="GO:0044281">
    <property type="term" value="P:small molecule metabolic process"/>
    <property type="evidence" value="ECO:0007669"/>
    <property type="project" value="UniProtKB-ARBA"/>
</dbReference>
<dbReference type="PANTHER" id="PTHR46566:SF5">
    <property type="entry name" value="1-PHOSPHOFRUCTOKINASE"/>
    <property type="match status" value="1"/>
</dbReference>
<evidence type="ECO:0000259" key="7">
    <source>
        <dbReference type="Pfam" id="PF00294"/>
    </source>
</evidence>
<dbReference type="PATRIC" id="fig|1396.453.peg.6416"/>
<keyword evidence="4 8" id="KW-0418">Kinase</keyword>
<evidence type="ECO:0000313" key="9">
    <source>
        <dbReference type="EMBL" id="OKA32362.1"/>
    </source>
</evidence>
<feature type="domain" description="Carbohydrate kinase PfkB" evidence="7">
    <location>
        <begin position="6"/>
        <end position="292"/>
    </location>
</feature>
<comment type="similarity">
    <text evidence="1">Belongs to the carbohydrate kinase PfkB family.</text>
</comment>
<keyword evidence="3" id="KW-0547">Nucleotide-binding</keyword>
<dbReference type="Gene3D" id="3.40.1190.20">
    <property type="match status" value="1"/>
</dbReference>
<dbReference type="PANTHER" id="PTHR46566">
    <property type="entry name" value="1-PHOSPHOFRUCTOKINASE-RELATED"/>
    <property type="match status" value="1"/>
</dbReference>
<evidence type="ECO:0000313" key="10">
    <source>
        <dbReference type="Proteomes" id="UP000075591"/>
    </source>
</evidence>
<reference evidence="8 10" key="1">
    <citation type="submission" date="2015-12" db="EMBL/GenBank/DDBJ databases">
        <title>Bacillus cereus Group isolate.</title>
        <authorList>
            <person name="Kovac J."/>
        </authorList>
    </citation>
    <scope>NUCLEOTIDE SEQUENCE [LARGE SCALE GENOMIC DNA]</scope>
    <source>
        <strain evidence="8 10">FSL W8-0275</strain>
    </source>
</reference>
<sequence>MILSVTMNPSVDISYPLKQFKLNEINRIEHVSKTAGGKGLNVTRVISQLEEDVLATGVIGGTLGDFINQELKKAGIKNDFLKTEKESRNCIAILHEGMQTEILESGPTLSLKEGKAFLDKFEGLLSKTSFVTISGSLPKGLPDDFYHQMLVISHKKDVPVILDSSGESLKQVLLHKEKPFAIKPNHTELSQLIGKEVNNDRNLLKEVLSHELFNDIECVMVSMGSKGALVKYKDRFYNAIIPKINVVNPVGSGDATVAGLAVSLNRGESIETAIKTSMTAGMLNTIEAGTGSVNLNHFLHYFNLVEINEIY</sequence>
<dbReference type="Proteomes" id="UP000075591">
    <property type="component" value="Unassembled WGS sequence"/>
</dbReference>
<evidence type="ECO:0000256" key="4">
    <source>
        <dbReference type="ARBA" id="ARBA00022777"/>
    </source>
</evidence>
<proteinExistence type="inferred from homology"/>
<dbReference type="PIRSF" id="PIRSF000535">
    <property type="entry name" value="1PFK/6PFK/LacC"/>
    <property type="match status" value="1"/>
</dbReference>
<dbReference type="RefSeq" id="WP_000603954.1">
    <property type="nucleotide sequence ID" value="NZ_CAKJVO010000035.1"/>
</dbReference>
<reference evidence="9 11" key="2">
    <citation type="submission" date="2016-11" db="EMBL/GenBank/DDBJ databases">
        <title>Identification of Bacillus cereus isolated from egg-white.</title>
        <authorList>
            <person name="Soni A."/>
            <person name="Oey I."/>
            <person name="Silcock P."/>
            <person name="Bremer P."/>
        </authorList>
    </citation>
    <scope>NUCLEOTIDE SEQUENCE [LARGE SCALE GENOMIC DNA]</scope>
    <source>
        <strain evidence="9 11">NZAS03</strain>
    </source>
</reference>
<evidence type="ECO:0000313" key="8">
    <source>
        <dbReference type="EMBL" id="KXX85543.1"/>
    </source>
</evidence>
<evidence type="ECO:0000256" key="5">
    <source>
        <dbReference type="ARBA" id="ARBA00022840"/>
    </source>
</evidence>
<dbReference type="GO" id="GO:0016052">
    <property type="term" value="P:carbohydrate catabolic process"/>
    <property type="evidence" value="ECO:0007669"/>
    <property type="project" value="UniProtKB-ARBA"/>
</dbReference>
<dbReference type="InterPro" id="IPR017583">
    <property type="entry name" value="Tagatose/fructose_Pkinase"/>
</dbReference>
<dbReference type="NCBIfam" id="TIGR03168">
    <property type="entry name" value="1-PFK"/>
    <property type="match status" value="1"/>
</dbReference>
<dbReference type="CDD" id="cd01164">
    <property type="entry name" value="FruK_PfkB_like"/>
    <property type="match status" value="1"/>
</dbReference>
<dbReference type="EMBL" id="LOMT01000154">
    <property type="protein sequence ID" value="KXX85543.1"/>
    <property type="molecule type" value="Genomic_DNA"/>
</dbReference>
<gene>
    <name evidence="8" type="ORF">AT274_26590</name>
    <name evidence="9" type="ORF">BJR07_28160</name>
</gene>
<dbReference type="EMBL" id="MPON01000022">
    <property type="protein sequence ID" value="OKA32362.1"/>
    <property type="molecule type" value="Genomic_DNA"/>
</dbReference>
<dbReference type="InterPro" id="IPR029056">
    <property type="entry name" value="Ribokinase-like"/>
</dbReference>
<dbReference type="Pfam" id="PF00294">
    <property type="entry name" value="PfkB"/>
    <property type="match status" value="1"/>
</dbReference>
<name>A0A150AUZ9_BACCE</name>
<evidence type="ECO:0000256" key="3">
    <source>
        <dbReference type="ARBA" id="ARBA00022741"/>
    </source>
</evidence>
<dbReference type="GO" id="GO:0005829">
    <property type="term" value="C:cytosol"/>
    <property type="evidence" value="ECO:0007669"/>
    <property type="project" value="TreeGrafter"/>
</dbReference>
<accession>A0A150AUZ9</accession>
<dbReference type="FunFam" id="3.40.1190.20:FF:000001">
    <property type="entry name" value="Phosphofructokinase"/>
    <property type="match status" value="1"/>
</dbReference>
<evidence type="ECO:0000313" key="11">
    <source>
        <dbReference type="Proteomes" id="UP000186535"/>
    </source>
</evidence>
<dbReference type="GO" id="GO:0005524">
    <property type="term" value="F:ATP binding"/>
    <property type="evidence" value="ECO:0007669"/>
    <property type="project" value="UniProtKB-KW"/>
</dbReference>
<evidence type="ECO:0000256" key="2">
    <source>
        <dbReference type="ARBA" id="ARBA00022679"/>
    </source>
</evidence>
<evidence type="ECO:0000256" key="1">
    <source>
        <dbReference type="ARBA" id="ARBA00010688"/>
    </source>
</evidence>
<dbReference type="InterPro" id="IPR011611">
    <property type="entry name" value="PfkB_dom"/>
</dbReference>
<evidence type="ECO:0000256" key="6">
    <source>
        <dbReference type="PIRNR" id="PIRNR000535"/>
    </source>
</evidence>
<organism evidence="8 10">
    <name type="scientific">Bacillus cereus</name>
    <dbReference type="NCBI Taxonomy" id="1396"/>
    <lineage>
        <taxon>Bacteria</taxon>
        <taxon>Bacillati</taxon>
        <taxon>Bacillota</taxon>
        <taxon>Bacilli</taxon>
        <taxon>Bacillales</taxon>
        <taxon>Bacillaceae</taxon>
        <taxon>Bacillus</taxon>
        <taxon>Bacillus cereus group</taxon>
    </lineage>
</organism>
<keyword evidence="5" id="KW-0067">ATP-binding</keyword>
<dbReference type="InterPro" id="IPR002173">
    <property type="entry name" value="Carboh/pur_kinase_PfkB_CS"/>
</dbReference>
<comment type="caution">
    <text evidence="8">The sequence shown here is derived from an EMBL/GenBank/DDBJ whole genome shotgun (WGS) entry which is preliminary data.</text>
</comment>
<keyword evidence="2 6" id="KW-0808">Transferase</keyword>
<dbReference type="Proteomes" id="UP000186535">
    <property type="component" value="Unassembled WGS sequence"/>
</dbReference>
<protein>
    <submittedName>
        <fullName evidence="8">1-phosphofructokinase</fullName>
    </submittedName>
    <submittedName>
        <fullName evidence="9">Tagatose-6-phosphate kinase</fullName>
    </submittedName>
</protein>
<dbReference type="SUPFAM" id="SSF53613">
    <property type="entry name" value="Ribokinase-like"/>
    <property type="match status" value="1"/>
</dbReference>
<dbReference type="PROSITE" id="PS00584">
    <property type="entry name" value="PFKB_KINASES_2"/>
    <property type="match status" value="1"/>
</dbReference>
<dbReference type="AlphaFoldDB" id="A0A150AUZ9"/>